<feature type="transmembrane region" description="Helical" evidence="5">
    <location>
        <begin position="134"/>
        <end position="153"/>
    </location>
</feature>
<dbReference type="InterPro" id="IPR005828">
    <property type="entry name" value="MFS_sugar_transport-like"/>
</dbReference>
<dbReference type="GO" id="GO:0016020">
    <property type="term" value="C:membrane"/>
    <property type="evidence" value="ECO:0007669"/>
    <property type="project" value="UniProtKB-SubCell"/>
</dbReference>
<feature type="transmembrane region" description="Helical" evidence="5">
    <location>
        <begin position="371"/>
        <end position="392"/>
    </location>
</feature>
<dbReference type="InterPro" id="IPR005829">
    <property type="entry name" value="Sugar_transporter_CS"/>
</dbReference>
<keyword evidence="8" id="KW-1185">Reference proteome</keyword>
<keyword evidence="2 5" id="KW-0812">Transmembrane</keyword>
<dbReference type="FunFam" id="1.20.1250.20:FF:000249">
    <property type="entry name" value="facilitated trehalose transporter Tret1"/>
    <property type="match status" value="1"/>
</dbReference>
<keyword evidence="4 5" id="KW-0472">Membrane</keyword>
<dbReference type="GeneID" id="107220039"/>
<dbReference type="SUPFAM" id="SSF103473">
    <property type="entry name" value="MFS general substrate transporter"/>
    <property type="match status" value="1"/>
</dbReference>
<dbReference type="Gene3D" id="1.20.1250.20">
    <property type="entry name" value="MFS general substrate transporter like domains"/>
    <property type="match status" value="1"/>
</dbReference>
<dbReference type="InterPro" id="IPR036259">
    <property type="entry name" value="MFS_trans_sf"/>
</dbReference>
<dbReference type="Proteomes" id="UP000829291">
    <property type="component" value="Chromosome 4"/>
</dbReference>
<protein>
    <submittedName>
        <fullName evidence="9">Facilitated trehalose transporter Tret1 isoform X2</fullName>
    </submittedName>
</protein>
<dbReference type="PROSITE" id="PS00216">
    <property type="entry name" value="SUGAR_TRANSPORT_1"/>
    <property type="match status" value="1"/>
</dbReference>
<feature type="transmembrane region" description="Helical" evidence="5">
    <location>
        <begin position="310"/>
        <end position="329"/>
    </location>
</feature>
<feature type="transmembrane region" description="Helical" evidence="5">
    <location>
        <begin position="404"/>
        <end position="423"/>
    </location>
</feature>
<dbReference type="GO" id="GO:0022857">
    <property type="term" value="F:transmembrane transporter activity"/>
    <property type="evidence" value="ECO:0007669"/>
    <property type="project" value="InterPro"/>
</dbReference>
<feature type="domain" description="Major facilitator superfamily (MFS) profile" evidence="7">
    <location>
        <begin position="12"/>
        <end position="427"/>
    </location>
</feature>
<accession>A0A6J0BJF9</accession>
<dbReference type="Pfam" id="PF00083">
    <property type="entry name" value="Sugar_tr"/>
    <property type="match status" value="1"/>
</dbReference>
<dbReference type="InterPro" id="IPR050549">
    <property type="entry name" value="MFS_Trehalose_Transporter"/>
</dbReference>
<feature type="transmembrane region" description="Helical" evidence="5">
    <location>
        <begin position="335"/>
        <end position="359"/>
    </location>
</feature>
<reference evidence="9" key="1">
    <citation type="submission" date="2025-08" db="UniProtKB">
        <authorList>
            <consortium name="RefSeq"/>
        </authorList>
    </citation>
    <scope>IDENTIFICATION</scope>
    <source>
        <tissue evidence="9">Thorax and Abdomen</tissue>
    </source>
</reference>
<keyword evidence="6" id="KW-0732">Signal</keyword>
<feature type="transmembrane region" description="Helical" evidence="5">
    <location>
        <begin position="50"/>
        <end position="70"/>
    </location>
</feature>
<dbReference type="PANTHER" id="PTHR48021:SF32">
    <property type="entry name" value="FACILITATED TREHALOSE TRANSPORTER TRET1-2 HOMOLOG-LIKE PROTEIN"/>
    <property type="match status" value="1"/>
</dbReference>
<feature type="transmembrane region" description="Helical" evidence="5">
    <location>
        <begin position="77"/>
        <end position="97"/>
    </location>
</feature>
<sequence>MHSPRLLATILAALAAHSGQISVGLSQGFSAVLIPKLLESGFATESEASWVASLGIVSNPIGALAAGVAAELFGRRAVVALATLPHAAGWLFIALATNVPLLYTGRFVSGLGAGMANGLYLYVSEVAAPEQRGWLASSGPAVVSLGVLMAYSLGALTTWQRAAAISIAPAIVSLALVRLLPETPAWLAAKGRTADARKSLLWLRGPGVSTEAEHSELCKSNVENQRRAGGGLLKALYKPNVWKPFLTLFFFFALQQLSGIYVILFYAVTVLQDIGVSIDEYAASVAIGGVRLFSAILGAGLARSVGRKKLACVSGLGMAVFAAGVALSMRYAMPSWVPLMCIGGHVGFSMIGYLTLPWVMTSELYLLRFRGPLSGLTTGLAQMMTFAAVKTYPDLRTAIGLEMTMWIFSTSGLIGAIFAMTILPETKGRSLNQIENEFAKNTQPEVTTVDVQSRIRNNSLPRFRSVSEDRSHGDPVGIQSSAHWRNVFAYDNLGLDVTLPKKIKEEHGKVQSILDSGEPSNRKISVEGGQVNAVSSYEHVYV</sequence>
<dbReference type="AlphaFoldDB" id="A0A6J0BJF9"/>
<organism evidence="9">
    <name type="scientific">Neodiprion lecontei</name>
    <name type="common">Redheaded pine sawfly</name>
    <dbReference type="NCBI Taxonomy" id="441921"/>
    <lineage>
        <taxon>Eukaryota</taxon>
        <taxon>Metazoa</taxon>
        <taxon>Ecdysozoa</taxon>
        <taxon>Arthropoda</taxon>
        <taxon>Hexapoda</taxon>
        <taxon>Insecta</taxon>
        <taxon>Pterygota</taxon>
        <taxon>Neoptera</taxon>
        <taxon>Endopterygota</taxon>
        <taxon>Hymenoptera</taxon>
        <taxon>Tenthredinoidea</taxon>
        <taxon>Diprionidae</taxon>
        <taxon>Diprioninae</taxon>
        <taxon>Neodiprion</taxon>
    </lineage>
</organism>
<gene>
    <name evidence="9" type="primary">LOC107220039</name>
</gene>
<evidence type="ECO:0000256" key="3">
    <source>
        <dbReference type="ARBA" id="ARBA00022989"/>
    </source>
</evidence>
<feature type="signal peptide" evidence="6">
    <location>
        <begin position="1"/>
        <end position="18"/>
    </location>
</feature>
<proteinExistence type="predicted"/>
<dbReference type="RefSeq" id="XP_015513923.1">
    <property type="nucleotide sequence ID" value="XM_015658437.2"/>
</dbReference>
<dbReference type="OrthoDB" id="6612291at2759"/>
<evidence type="ECO:0000313" key="9">
    <source>
        <dbReference type="RefSeq" id="XP_015513923.1"/>
    </source>
</evidence>
<feature type="transmembrane region" description="Helical" evidence="5">
    <location>
        <begin position="245"/>
        <end position="269"/>
    </location>
</feature>
<comment type="subcellular location">
    <subcellularLocation>
        <location evidence="1">Membrane</location>
        <topology evidence="1">Multi-pass membrane protein</topology>
    </subcellularLocation>
</comment>
<evidence type="ECO:0000256" key="5">
    <source>
        <dbReference type="SAM" id="Phobius"/>
    </source>
</evidence>
<evidence type="ECO:0000259" key="7">
    <source>
        <dbReference type="PROSITE" id="PS50850"/>
    </source>
</evidence>
<evidence type="ECO:0000256" key="4">
    <source>
        <dbReference type="ARBA" id="ARBA00023136"/>
    </source>
</evidence>
<feature type="transmembrane region" description="Helical" evidence="5">
    <location>
        <begin position="281"/>
        <end position="303"/>
    </location>
</feature>
<keyword evidence="3 5" id="KW-1133">Transmembrane helix</keyword>
<feature type="chain" id="PRO_5026919417" evidence="6">
    <location>
        <begin position="19"/>
        <end position="542"/>
    </location>
</feature>
<evidence type="ECO:0000256" key="1">
    <source>
        <dbReference type="ARBA" id="ARBA00004141"/>
    </source>
</evidence>
<dbReference type="PANTHER" id="PTHR48021">
    <property type="match status" value="1"/>
</dbReference>
<evidence type="ECO:0000256" key="6">
    <source>
        <dbReference type="SAM" id="SignalP"/>
    </source>
</evidence>
<name>A0A6J0BJF9_NEOLC</name>
<dbReference type="PROSITE" id="PS50850">
    <property type="entry name" value="MFS"/>
    <property type="match status" value="1"/>
</dbReference>
<evidence type="ECO:0000313" key="8">
    <source>
        <dbReference type="Proteomes" id="UP000829291"/>
    </source>
</evidence>
<dbReference type="InterPro" id="IPR020846">
    <property type="entry name" value="MFS_dom"/>
</dbReference>
<evidence type="ECO:0000256" key="2">
    <source>
        <dbReference type="ARBA" id="ARBA00022692"/>
    </source>
</evidence>